<dbReference type="Proteomes" id="UP001321700">
    <property type="component" value="Unassembled WGS sequence"/>
</dbReference>
<comment type="caution">
    <text evidence="2">The sequence shown here is derived from an EMBL/GenBank/DDBJ whole genome shotgun (WGS) entry which is preliminary data.</text>
</comment>
<dbReference type="Pfam" id="PF22548">
    <property type="entry name" value="AEP-TOTE"/>
    <property type="match status" value="1"/>
</dbReference>
<evidence type="ECO:0000313" key="3">
    <source>
        <dbReference type="Proteomes" id="UP001321700"/>
    </source>
</evidence>
<reference evidence="2 3" key="1">
    <citation type="submission" date="2023-08" db="EMBL/GenBank/DDBJ databases">
        <title>Rhodoferax potami sp. nov. and Rhodoferax mekongensis sp. nov., isolated from the Mekong River in Thailand.</title>
        <authorList>
            <person name="Kitikhun S."/>
            <person name="Charoenyingcharoen P."/>
            <person name="Siriarchawattana P."/>
            <person name="Likhitrattanapisal S."/>
            <person name="Nilsakha T."/>
            <person name="Chanpet A."/>
            <person name="Rattanawaree P."/>
            <person name="Ingsriswang S."/>
        </authorList>
    </citation>
    <scope>NUCLEOTIDE SEQUENCE [LARGE SCALE GENOMIC DNA]</scope>
    <source>
        <strain evidence="2 3">TBRC 17660</strain>
    </source>
</reference>
<sequence length="152" mass="16759">MAGEHTVGVYPLLDDDSCYFLAVDFDEADWRDDARAFIQSCQALGVPAALEISRSGQGAHAWVFFGDRVSARDARRLGTAIISHTCSRTRQLKLESYDRLFPNQDTMPKGGFGNLIALSLQKGPREQGFSAFVDANLHPTLINGRSLRPSSR</sequence>
<evidence type="ECO:0000259" key="1">
    <source>
        <dbReference type="Pfam" id="PF22548"/>
    </source>
</evidence>
<organism evidence="2 3">
    <name type="scientific">Rhodoferax potami</name>
    <dbReference type="NCBI Taxonomy" id="3068338"/>
    <lineage>
        <taxon>Bacteria</taxon>
        <taxon>Pseudomonadati</taxon>
        <taxon>Pseudomonadota</taxon>
        <taxon>Betaproteobacteria</taxon>
        <taxon>Burkholderiales</taxon>
        <taxon>Comamonadaceae</taxon>
        <taxon>Rhodoferax</taxon>
    </lineage>
</organism>
<protein>
    <recommendedName>
        <fullName evidence="1">TOTE conflict system primase domain-containing protein</fullName>
    </recommendedName>
</protein>
<proteinExistence type="predicted"/>
<evidence type="ECO:0000313" key="2">
    <source>
        <dbReference type="EMBL" id="MDT7520595.1"/>
    </source>
</evidence>
<accession>A0ABU3KSE0</accession>
<feature type="domain" description="TOTE conflict system primase" evidence="1">
    <location>
        <begin position="2"/>
        <end position="139"/>
    </location>
</feature>
<dbReference type="EMBL" id="JAVBIK010000003">
    <property type="protein sequence ID" value="MDT7520595.1"/>
    <property type="molecule type" value="Genomic_DNA"/>
</dbReference>
<dbReference type="InterPro" id="IPR054347">
    <property type="entry name" value="TOTE_primase"/>
</dbReference>
<gene>
    <name evidence="2" type="ORF">RAE19_18135</name>
</gene>
<keyword evidence="3" id="KW-1185">Reference proteome</keyword>
<name>A0ABU3KSE0_9BURK</name>